<dbReference type="InterPro" id="IPR047111">
    <property type="entry name" value="YbaP-like"/>
</dbReference>
<dbReference type="PANTHER" id="PTHR40590:SF1">
    <property type="entry name" value="CYTOPLASMIC PROTEIN"/>
    <property type="match status" value="1"/>
</dbReference>
<dbReference type="OrthoDB" id="357294at2"/>
<proteinExistence type="predicted"/>
<dbReference type="PANTHER" id="PTHR40590">
    <property type="entry name" value="CYTOPLASMIC PROTEIN-RELATED"/>
    <property type="match status" value="1"/>
</dbReference>
<evidence type="ECO:0000313" key="2">
    <source>
        <dbReference type="Proteomes" id="UP000182350"/>
    </source>
</evidence>
<organism evidence="1 2">
    <name type="scientific">Marinospirillum alkaliphilum DSM 21637</name>
    <dbReference type="NCBI Taxonomy" id="1122209"/>
    <lineage>
        <taxon>Bacteria</taxon>
        <taxon>Pseudomonadati</taxon>
        <taxon>Pseudomonadota</taxon>
        <taxon>Gammaproteobacteria</taxon>
        <taxon>Oceanospirillales</taxon>
        <taxon>Oceanospirillaceae</taxon>
        <taxon>Marinospirillum</taxon>
    </lineage>
</organism>
<keyword evidence="2" id="KW-1185">Reference proteome</keyword>
<name>A0A1K1TX68_9GAMM</name>
<dbReference type="InterPro" id="IPR002816">
    <property type="entry name" value="TraB/PrgY/GumN_fam"/>
</dbReference>
<dbReference type="CDD" id="cd14789">
    <property type="entry name" value="Tiki"/>
    <property type="match status" value="1"/>
</dbReference>
<reference evidence="1 2" key="1">
    <citation type="submission" date="2016-11" db="EMBL/GenBank/DDBJ databases">
        <authorList>
            <person name="Jaros S."/>
            <person name="Januszkiewicz K."/>
            <person name="Wedrychowicz H."/>
        </authorList>
    </citation>
    <scope>NUCLEOTIDE SEQUENCE [LARGE SCALE GENOMIC DNA]</scope>
    <source>
        <strain evidence="1 2">DSM 21637</strain>
    </source>
</reference>
<dbReference type="AlphaFoldDB" id="A0A1K1TX68"/>
<dbReference type="Proteomes" id="UP000182350">
    <property type="component" value="Unassembled WGS sequence"/>
</dbReference>
<dbReference type="Pfam" id="PF01963">
    <property type="entry name" value="TraB_PrgY_gumN"/>
    <property type="match status" value="1"/>
</dbReference>
<sequence>MLKRILIILLLLVIPGSLLAESSVWKVQRGNSVVYLAGTLHLLRQQDLPLPEAFDRAYAQSDRLVFEVELQTLTDPAAQQQMMAMMMYRDGTTLRQNLRPEVYQQLNDHLRSVGLPMGQLERFRPQMIILNISMMELQKLGVTQEGVDFIFHRRALRDGKRTAALESLNQQLHYLATMGEGHENELVIQTLDHLHEMPALIDDMIAAWRSGSRDELHQLINASTQAVPGVYETLLVQRNLNWLPQIEAMFGSPHTEMVLVGAGHLVGPDGLLALLERRGYRVSSF</sequence>
<evidence type="ECO:0008006" key="3">
    <source>
        <dbReference type="Google" id="ProtNLM"/>
    </source>
</evidence>
<dbReference type="EMBL" id="FPJW01000001">
    <property type="protein sequence ID" value="SFX05174.1"/>
    <property type="molecule type" value="Genomic_DNA"/>
</dbReference>
<dbReference type="STRING" id="1122209.SAMN02745752_00352"/>
<protein>
    <recommendedName>
        <fullName evidence="3">TraB family protein</fullName>
    </recommendedName>
</protein>
<gene>
    <name evidence="1" type="ORF">SAMN02745752_00352</name>
</gene>
<accession>A0A1K1TX68</accession>
<dbReference type="RefSeq" id="WP_072324582.1">
    <property type="nucleotide sequence ID" value="NZ_FPJW01000001.1"/>
</dbReference>
<evidence type="ECO:0000313" key="1">
    <source>
        <dbReference type="EMBL" id="SFX05174.1"/>
    </source>
</evidence>